<dbReference type="Proteomes" id="UP000240934">
    <property type="component" value="Segment"/>
</dbReference>
<organism evidence="1 2">
    <name type="scientific">Aeromonas phage Ah1</name>
    <dbReference type="NCBI Taxonomy" id="2053701"/>
    <lineage>
        <taxon>Viruses</taxon>
        <taxon>Duplodnaviria</taxon>
        <taxon>Heunggongvirae</taxon>
        <taxon>Uroviricota</taxon>
        <taxon>Caudoviricetes</taxon>
        <taxon>Pantevenvirales</taxon>
        <taxon>Straboviridae</taxon>
        <taxon>Cinqassovirus</taxon>
        <taxon>Cinqassovirus ah1</taxon>
    </lineage>
</organism>
<proteinExistence type="predicted"/>
<accession>A0A2H4YEK1</accession>
<reference evidence="1 2" key="1">
    <citation type="submission" date="2017-10" db="EMBL/GenBank/DDBJ databases">
        <title>Antibacterial composition for extension of chilled fish shelf life and decreasing of risk of food-borne infections, bacteriophage strains for its preparation.</title>
        <authorList>
            <person name="Zulkarneev E.R."/>
            <person name="Aleshkin A.V."/>
            <person name="Rubalsky O.V."/>
            <person name="Kiseleva I.A."/>
            <person name="Rubalskii E.O."/>
            <person name="Lebedev S.N."/>
        </authorList>
    </citation>
    <scope>NUCLEOTIDE SEQUENCE [LARGE SCALE GENOMIC DNA]</scope>
</reference>
<keyword evidence="2" id="KW-1185">Reference proteome</keyword>
<protein>
    <submittedName>
        <fullName evidence="1">Uncharacterized protein</fullName>
    </submittedName>
</protein>
<evidence type="ECO:0000313" key="1">
    <source>
        <dbReference type="EMBL" id="AUE22608.1"/>
    </source>
</evidence>
<evidence type="ECO:0000313" key="2">
    <source>
        <dbReference type="Proteomes" id="UP000240934"/>
    </source>
</evidence>
<gene>
    <name evidence="1" type="ORF">Ah1_00067</name>
</gene>
<name>A0A2H4YEK1_9CAUD</name>
<sequence length="79" mass="9073">MSYWQETKDHVNKIMLATFLKDRPLVDPVSAIWNNNLPGCMDRVMRHVAVYGHDEIISENVEAVRKACKVLDKKGFLGE</sequence>
<dbReference type="EMBL" id="MG250483">
    <property type="protein sequence ID" value="AUE22608.1"/>
    <property type="molecule type" value="Genomic_DNA"/>
</dbReference>